<organism evidence="2">
    <name type="scientific">hydrothermal vent metagenome</name>
    <dbReference type="NCBI Taxonomy" id="652676"/>
    <lineage>
        <taxon>unclassified sequences</taxon>
        <taxon>metagenomes</taxon>
        <taxon>ecological metagenomes</taxon>
    </lineage>
</organism>
<keyword evidence="2" id="KW-0012">Acyltransferase</keyword>
<dbReference type="GO" id="GO:0008779">
    <property type="term" value="F:acyl-[acyl-carrier-protein]-phospholipid O-acyltransferase activity"/>
    <property type="evidence" value="ECO:0007669"/>
    <property type="project" value="UniProtKB-EC"/>
</dbReference>
<dbReference type="InterPro" id="IPR045851">
    <property type="entry name" value="AMP-bd_C_sf"/>
</dbReference>
<dbReference type="EC" id="6.2.1.20" evidence="2"/>
<dbReference type="PANTHER" id="PTHR43767">
    <property type="entry name" value="LONG-CHAIN-FATTY-ACID--COA LIGASE"/>
    <property type="match status" value="1"/>
</dbReference>
<protein>
    <submittedName>
        <fullName evidence="2">Lysophospholipid transporter LplT / 2-acylglycerophosphoethanolamine acyltransferase / Acyl-[acyl-carrier-protein] synthetase</fullName>
        <ecNumber evidence="2">2.3.1.40</ecNumber>
        <ecNumber evidence="2">6.2.1.20</ecNumber>
    </submittedName>
</protein>
<dbReference type="Gene3D" id="3.40.50.12780">
    <property type="entry name" value="N-terminal domain of ligase-like"/>
    <property type="match status" value="1"/>
</dbReference>
<sequence length="290" mass="32293">HNNPLDSKMIGKLVDKFKATILMSTPTFLNSYTKRCTVEQFQTLRTVVVGAEKLKEQIAHEFKNKFGVEAMEGYGCTELSPIVSLNLPDHIDKGHRYRANKAGKIGLPLPGIAVKVLNQDTLQPVGSDENGLLFIKGPNVMKGYLHRDDLTKEVIKDEWYATGDIANLDEDGFLMITDRLSRFSKIAGEMVPHIKIEEIIHSILNSSEQLCVVTSIPDEKKGEKLAVLCLHDVDVVFLVNELKKSGLPNLWIPSVDYFIKTDVIPILGTGKLDLGTIRKKVSEILERGGE</sequence>
<dbReference type="GO" id="GO:0008922">
    <property type="term" value="F:long-chain fatty acid [acyl-carrier-protein] ligase activity"/>
    <property type="evidence" value="ECO:0007669"/>
    <property type="project" value="UniProtKB-EC"/>
</dbReference>
<keyword evidence="2" id="KW-0808">Transferase</keyword>
<feature type="non-terminal residue" evidence="2">
    <location>
        <position position="1"/>
    </location>
</feature>
<dbReference type="AlphaFoldDB" id="A0A3B0TQP2"/>
<dbReference type="Pfam" id="PF00501">
    <property type="entry name" value="AMP-binding"/>
    <property type="match status" value="1"/>
</dbReference>
<reference evidence="2" key="1">
    <citation type="submission" date="2018-06" db="EMBL/GenBank/DDBJ databases">
        <authorList>
            <person name="Zhirakovskaya E."/>
        </authorList>
    </citation>
    <scope>NUCLEOTIDE SEQUENCE</scope>
</reference>
<feature type="domain" description="AMP-dependent synthetase/ligase" evidence="1">
    <location>
        <begin position="4"/>
        <end position="145"/>
    </location>
</feature>
<proteinExistence type="predicted"/>
<evidence type="ECO:0000259" key="1">
    <source>
        <dbReference type="Pfam" id="PF00501"/>
    </source>
</evidence>
<dbReference type="EC" id="2.3.1.40" evidence="2"/>
<gene>
    <name evidence="2" type="ORF">MNBD_BACTEROID05-478</name>
</gene>
<keyword evidence="2" id="KW-0436">Ligase</keyword>
<accession>A0A3B0TQP2</accession>
<dbReference type="EMBL" id="UOEN01000224">
    <property type="protein sequence ID" value="VAW14549.1"/>
    <property type="molecule type" value="Genomic_DNA"/>
</dbReference>
<dbReference type="InterPro" id="IPR000873">
    <property type="entry name" value="AMP-dep_synth/lig_dom"/>
</dbReference>
<dbReference type="Gene3D" id="3.30.300.30">
    <property type="match status" value="1"/>
</dbReference>
<evidence type="ECO:0000313" key="2">
    <source>
        <dbReference type="EMBL" id="VAW14549.1"/>
    </source>
</evidence>
<dbReference type="SUPFAM" id="SSF56801">
    <property type="entry name" value="Acetyl-CoA synthetase-like"/>
    <property type="match status" value="1"/>
</dbReference>
<dbReference type="InterPro" id="IPR042099">
    <property type="entry name" value="ANL_N_sf"/>
</dbReference>
<dbReference type="PANTHER" id="PTHR43767:SF1">
    <property type="entry name" value="NONRIBOSOMAL PEPTIDE SYNTHASE PES1 (EUROFUNG)-RELATED"/>
    <property type="match status" value="1"/>
</dbReference>
<dbReference type="InterPro" id="IPR050237">
    <property type="entry name" value="ATP-dep_AMP-bd_enzyme"/>
</dbReference>
<name>A0A3B0TQP2_9ZZZZ</name>